<dbReference type="AlphaFoldDB" id="A0A7T1WRV7"/>
<keyword evidence="1" id="KW-1277">Toxin-antitoxin system</keyword>
<evidence type="ECO:0000313" key="2">
    <source>
        <dbReference type="EMBL" id="QPP06866.1"/>
    </source>
</evidence>
<dbReference type="RefSeq" id="WP_197350685.1">
    <property type="nucleotide sequence ID" value="NZ_CP048882.1"/>
</dbReference>
<dbReference type="Gene3D" id="3.30.2310.20">
    <property type="entry name" value="RelE-like"/>
    <property type="match status" value="1"/>
</dbReference>
<name>A0A7T1WRV7_9ACTN</name>
<dbReference type="InterPro" id="IPR007712">
    <property type="entry name" value="RelE/ParE_toxin"/>
</dbReference>
<organism evidence="2 3">
    <name type="scientific">Streptomyces bathyalis</name>
    <dbReference type="NCBI Taxonomy" id="2710756"/>
    <lineage>
        <taxon>Bacteria</taxon>
        <taxon>Bacillati</taxon>
        <taxon>Actinomycetota</taxon>
        <taxon>Actinomycetes</taxon>
        <taxon>Kitasatosporales</taxon>
        <taxon>Streptomycetaceae</taxon>
        <taxon>Streptomyces</taxon>
    </lineage>
</organism>
<evidence type="ECO:0000313" key="3">
    <source>
        <dbReference type="Proteomes" id="UP000595046"/>
    </source>
</evidence>
<gene>
    <name evidence="2" type="ORF">G4Z16_11210</name>
</gene>
<accession>A0A7T1WRV7</accession>
<keyword evidence="3" id="KW-1185">Reference proteome</keyword>
<dbReference type="InterPro" id="IPR035093">
    <property type="entry name" value="RelE/ParE_toxin_dom_sf"/>
</dbReference>
<dbReference type="EMBL" id="CP048882">
    <property type="protein sequence ID" value="QPP06866.1"/>
    <property type="molecule type" value="Genomic_DNA"/>
</dbReference>
<evidence type="ECO:0000256" key="1">
    <source>
        <dbReference type="ARBA" id="ARBA00022649"/>
    </source>
</evidence>
<reference evidence="3" key="1">
    <citation type="submission" date="2020-02" db="EMBL/GenBank/DDBJ databases">
        <title>Streptomyces sp. ASO4wet.</title>
        <authorList>
            <person name="Risdian C."/>
            <person name="Landwehr W."/>
            <person name="Schupp P."/>
            <person name="Wink J."/>
        </authorList>
    </citation>
    <scope>NUCLEOTIDE SEQUENCE [LARGE SCALE GENOMIC DNA]</scope>
    <source>
        <strain evidence="3">ASO4wet</strain>
    </source>
</reference>
<sequence length="83" mass="9441">MNLRVTWEAEAASAATRFLKDDPDGLSQVYEAVDLLAHEPRPAGSTELGSQYLRRIHIGRYRVIYEIFQSKVIIVVMHLDRVG</sequence>
<protein>
    <submittedName>
        <fullName evidence="2">Type II toxin-antitoxin system RelE/ParE family toxin</fullName>
    </submittedName>
</protein>
<proteinExistence type="predicted"/>
<dbReference type="KEGG" id="sbat:G4Z16_11210"/>
<dbReference type="Pfam" id="PF05016">
    <property type="entry name" value="ParE_toxin"/>
    <property type="match status" value="1"/>
</dbReference>
<dbReference type="SUPFAM" id="SSF143011">
    <property type="entry name" value="RelE-like"/>
    <property type="match status" value="1"/>
</dbReference>
<dbReference type="Proteomes" id="UP000595046">
    <property type="component" value="Chromosome"/>
</dbReference>